<reference evidence="1" key="1">
    <citation type="submission" date="2021-02" db="EMBL/GenBank/DDBJ databases">
        <title>cfr and optrA-positive Staphylococcus spp.</title>
        <authorList>
            <person name="Chen L."/>
        </authorList>
    </citation>
    <scope>NUCLEOTIDE SEQUENCE</scope>
    <source>
        <strain evidence="1">GDQ20D70P</strain>
    </source>
</reference>
<dbReference type="RefSeq" id="WP_204178245.1">
    <property type="nucleotide sequence ID" value="NZ_CP069389.1"/>
</dbReference>
<proteinExistence type="predicted"/>
<sequence length="124" mass="14599">MNTLTELGGRIIKAEKERDQYKTAHDKLTAGLKEAVAESIKYKRERDSLIKDVEKLREELRMHIQCNDELGRVNKLKDETISELSYYRTYYVYLTNYIKEKAEHNPGNSRYIDLVDVIEVLEAE</sequence>
<organism evidence="1 2">
    <name type="scientific">Mammaliicoccus sciuri</name>
    <name type="common">Staphylococcus sciuri</name>
    <dbReference type="NCBI Taxonomy" id="1296"/>
    <lineage>
        <taxon>Bacteria</taxon>
        <taxon>Bacillati</taxon>
        <taxon>Bacillota</taxon>
        <taxon>Bacilli</taxon>
        <taxon>Bacillales</taxon>
        <taxon>Staphylococcaceae</taxon>
        <taxon>Mammaliicoccus</taxon>
    </lineage>
</organism>
<evidence type="ECO:0000313" key="2">
    <source>
        <dbReference type="Proteomes" id="UP000640299"/>
    </source>
</evidence>
<dbReference type="Proteomes" id="UP000640299">
    <property type="component" value="Chromosome"/>
</dbReference>
<gene>
    <name evidence="1" type="ORF">JRU67_09315</name>
</gene>
<accession>A0AB37HJD8</accession>
<protein>
    <submittedName>
        <fullName evidence="1">Uncharacterized protein</fullName>
    </submittedName>
</protein>
<dbReference type="AlphaFoldDB" id="A0AB37HJD8"/>
<evidence type="ECO:0000313" key="1">
    <source>
        <dbReference type="EMBL" id="QRN90261.1"/>
    </source>
</evidence>
<dbReference type="EMBL" id="CP069389">
    <property type="protein sequence ID" value="QRN90261.1"/>
    <property type="molecule type" value="Genomic_DNA"/>
</dbReference>
<name>A0AB37HJD8_MAMSC</name>